<feature type="region of interest" description="Disordered" evidence="1">
    <location>
        <begin position="128"/>
        <end position="162"/>
    </location>
</feature>
<organism evidence="3 4">
    <name type="scientific">Ramlibacter alkalitolerans</name>
    <dbReference type="NCBI Taxonomy" id="2039631"/>
    <lineage>
        <taxon>Bacteria</taxon>
        <taxon>Pseudomonadati</taxon>
        <taxon>Pseudomonadota</taxon>
        <taxon>Betaproteobacteria</taxon>
        <taxon>Burkholderiales</taxon>
        <taxon>Comamonadaceae</taxon>
        <taxon>Ramlibacter</taxon>
    </lineage>
</organism>
<evidence type="ECO:0000313" key="4">
    <source>
        <dbReference type="Proteomes" id="UP000622707"/>
    </source>
</evidence>
<name>A0ABS1JN00_9BURK</name>
<dbReference type="Proteomes" id="UP000622707">
    <property type="component" value="Unassembled WGS sequence"/>
</dbReference>
<proteinExistence type="predicted"/>
<comment type="caution">
    <text evidence="3">The sequence shown here is derived from an EMBL/GenBank/DDBJ whole genome shotgun (WGS) entry which is preliminary data.</text>
</comment>
<reference evidence="3 4" key="1">
    <citation type="journal article" date="2017" name="Int. J. Syst. Evol. Microbiol.">
        <title>Ramlibacter alkalitolerans sp. nov., alkali-tolerant bacterium isolated from soil of ginseng.</title>
        <authorList>
            <person name="Lee D.H."/>
            <person name="Cha C.J."/>
        </authorList>
    </citation>
    <scope>NUCLEOTIDE SEQUENCE [LARGE SCALE GENOMIC DNA]</scope>
    <source>
        <strain evidence="3 4">KACC 19305</strain>
    </source>
</reference>
<feature type="chain" id="PRO_5047250310" evidence="2">
    <location>
        <begin position="21"/>
        <end position="162"/>
    </location>
</feature>
<dbReference type="EMBL" id="JAEQND010000005">
    <property type="protein sequence ID" value="MBL0425623.1"/>
    <property type="molecule type" value="Genomic_DNA"/>
</dbReference>
<keyword evidence="2" id="KW-0732">Signal</keyword>
<gene>
    <name evidence="3" type="ORF">JI746_10940</name>
</gene>
<feature type="signal peptide" evidence="2">
    <location>
        <begin position="1"/>
        <end position="20"/>
    </location>
</feature>
<sequence>MNSKAWAVTAALVATSAAQATCYSVHRADGTLILETSTAPVNLTMPLGDTVPDKFGPGTFMTMSDLGVFCKQRRGAPAAQKVAAAAAPVKKHAEVKAQAPIEHQPSDEEFLALKPEEVAAVTPVQAVDVTREQPPQGNFDGEKEEHQIDAREATRKVGAQQE</sequence>
<keyword evidence="4" id="KW-1185">Reference proteome</keyword>
<accession>A0ABS1JN00</accession>
<evidence type="ECO:0000256" key="2">
    <source>
        <dbReference type="SAM" id="SignalP"/>
    </source>
</evidence>
<feature type="compositionally biased region" description="Basic and acidic residues" evidence="1">
    <location>
        <begin position="140"/>
        <end position="155"/>
    </location>
</feature>
<protein>
    <submittedName>
        <fullName evidence="3">Uncharacterized protein</fullName>
    </submittedName>
</protein>
<evidence type="ECO:0000313" key="3">
    <source>
        <dbReference type="EMBL" id="MBL0425623.1"/>
    </source>
</evidence>
<evidence type="ECO:0000256" key="1">
    <source>
        <dbReference type="SAM" id="MobiDB-lite"/>
    </source>
</evidence>
<dbReference type="RefSeq" id="WP_201689401.1">
    <property type="nucleotide sequence ID" value="NZ_JAEQND010000005.1"/>
</dbReference>